<evidence type="ECO:0000256" key="6">
    <source>
        <dbReference type="ARBA" id="ARBA00023136"/>
    </source>
</evidence>
<dbReference type="RefSeq" id="WP_264510421.1">
    <property type="nucleotide sequence ID" value="NZ_JAPDDR010000001.1"/>
</dbReference>
<comment type="similarity">
    <text evidence="2 7">Belongs to the ExbD/TolR family.</text>
</comment>
<keyword evidence="7" id="KW-0813">Transport</keyword>
<accession>A0ABT3FXA6</accession>
<keyword evidence="5 8" id="KW-1133">Transmembrane helix</keyword>
<feature type="transmembrane region" description="Helical" evidence="8">
    <location>
        <begin position="12"/>
        <end position="32"/>
    </location>
</feature>
<keyword evidence="3" id="KW-1003">Cell membrane</keyword>
<name>A0ABT3FXA6_9BACT</name>
<reference evidence="9" key="1">
    <citation type="submission" date="2022-10" db="EMBL/GenBank/DDBJ databases">
        <title>Luteolibacter sp. GHJ8, whole genome shotgun sequencing project.</title>
        <authorList>
            <person name="Zhao G."/>
            <person name="Shen L."/>
        </authorList>
    </citation>
    <scope>NUCLEOTIDE SEQUENCE</scope>
    <source>
        <strain evidence="9">GHJ8</strain>
    </source>
</reference>
<evidence type="ECO:0000256" key="2">
    <source>
        <dbReference type="ARBA" id="ARBA00005811"/>
    </source>
</evidence>
<dbReference type="InterPro" id="IPR003400">
    <property type="entry name" value="ExbD"/>
</dbReference>
<evidence type="ECO:0000256" key="7">
    <source>
        <dbReference type="RuleBase" id="RU003879"/>
    </source>
</evidence>
<evidence type="ECO:0000256" key="8">
    <source>
        <dbReference type="SAM" id="Phobius"/>
    </source>
</evidence>
<keyword evidence="4 7" id="KW-0812">Transmembrane</keyword>
<keyword evidence="10" id="KW-1185">Reference proteome</keyword>
<dbReference type="Pfam" id="PF02472">
    <property type="entry name" value="ExbD"/>
    <property type="match status" value="1"/>
</dbReference>
<sequence>MKLESSLPERPGFLFVVPAFNLLALLIAVILWRESFSSQHGLALELPVSRYQIERPTDASVISITEGDPPGYWLGREELSLGQLSERLDARRGSESAPASNVLLRVDGEVPVETQQAVAEIALQKGFRVWMLGESAESQPVPERQKP</sequence>
<keyword evidence="6 8" id="KW-0472">Membrane</keyword>
<protein>
    <submittedName>
        <fullName evidence="9">Biopolymer transporter ExbD</fullName>
    </submittedName>
</protein>
<evidence type="ECO:0000256" key="3">
    <source>
        <dbReference type="ARBA" id="ARBA00022475"/>
    </source>
</evidence>
<gene>
    <name evidence="9" type="ORF">OJ996_01460</name>
</gene>
<evidence type="ECO:0000313" key="9">
    <source>
        <dbReference type="EMBL" id="MCW1912220.1"/>
    </source>
</evidence>
<evidence type="ECO:0000313" key="10">
    <source>
        <dbReference type="Proteomes" id="UP001165653"/>
    </source>
</evidence>
<evidence type="ECO:0000256" key="5">
    <source>
        <dbReference type="ARBA" id="ARBA00022989"/>
    </source>
</evidence>
<comment type="caution">
    <text evidence="9">The sequence shown here is derived from an EMBL/GenBank/DDBJ whole genome shotgun (WGS) entry which is preliminary data.</text>
</comment>
<dbReference type="EMBL" id="JAPDDR010000001">
    <property type="protein sequence ID" value="MCW1912220.1"/>
    <property type="molecule type" value="Genomic_DNA"/>
</dbReference>
<organism evidence="9 10">
    <name type="scientific">Luteolibacter rhizosphaerae</name>
    <dbReference type="NCBI Taxonomy" id="2989719"/>
    <lineage>
        <taxon>Bacteria</taxon>
        <taxon>Pseudomonadati</taxon>
        <taxon>Verrucomicrobiota</taxon>
        <taxon>Verrucomicrobiia</taxon>
        <taxon>Verrucomicrobiales</taxon>
        <taxon>Verrucomicrobiaceae</taxon>
        <taxon>Luteolibacter</taxon>
    </lineage>
</organism>
<evidence type="ECO:0000256" key="4">
    <source>
        <dbReference type="ARBA" id="ARBA00022692"/>
    </source>
</evidence>
<evidence type="ECO:0000256" key="1">
    <source>
        <dbReference type="ARBA" id="ARBA00004162"/>
    </source>
</evidence>
<keyword evidence="7" id="KW-0653">Protein transport</keyword>
<comment type="subcellular location">
    <subcellularLocation>
        <location evidence="1">Cell membrane</location>
        <topology evidence="1">Single-pass membrane protein</topology>
    </subcellularLocation>
    <subcellularLocation>
        <location evidence="7">Cell membrane</location>
        <topology evidence="7">Single-pass type II membrane protein</topology>
    </subcellularLocation>
</comment>
<dbReference type="Proteomes" id="UP001165653">
    <property type="component" value="Unassembled WGS sequence"/>
</dbReference>
<proteinExistence type="inferred from homology"/>